<dbReference type="AlphaFoldDB" id="A0A4Z1SVT1"/>
<dbReference type="EMBL" id="VDLU01000001">
    <property type="protein sequence ID" value="TNJ29962.1"/>
    <property type="molecule type" value="Genomic_DNA"/>
</dbReference>
<gene>
    <name evidence="2" type="ORF">GMRT_13542</name>
</gene>
<organism evidence="2 3">
    <name type="scientific">Giardia muris</name>
    <dbReference type="NCBI Taxonomy" id="5742"/>
    <lineage>
        <taxon>Eukaryota</taxon>
        <taxon>Metamonada</taxon>
        <taxon>Diplomonadida</taxon>
        <taxon>Hexamitidae</taxon>
        <taxon>Giardiinae</taxon>
        <taxon>Giardia</taxon>
    </lineage>
</organism>
<accession>A0A4Z1SVT1</accession>
<sequence>MEYKKWDIASLNVPGPFALAYYQAEKERGCLFYTLFQKDGLLKYTTENSNDDQLYDDPITSLVIENDTLFLTTLNKVLCAALKDRVGRPDLKCIIPEGDLFHIPQPLHGLRLSYQSGVWVYAAIAGFSHTGETHCAIVLGAYRGNDEPCSPTTLYVDAPLLSLELSPMIRDSTLMFAYTCENQTITIGVLSLKKQEGEWQTQDESLYYRTRTFDVYDWLQPSQTTGRDIVVHTLAFAKSWLVLFPMDVCQGTSLSNCYTCHLDTSLDSVVRPLPLPGNRVYTRLYGTRSGKQATFIGERDGLFETISVEFSKSSDGTVQFTEVLSKSTAEKDTRPEPTIFYPCDEGLLIAAFPSRSGDKFLIRTYKRSSRGHNHYEGRNQTVRVDQRPRSNYIDSRPKHEYNDPKPRMGMDHDGFRGESQGHAPIMLNIPRPHTQQKPRYHEQ</sequence>
<name>A0A4Z1SVT1_GIAMU</name>
<comment type="caution">
    <text evidence="2">The sequence shown here is derived from an EMBL/GenBank/DDBJ whole genome shotgun (WGS) entry which is preliminary data.</text>
</comment>
<keyword evidence="3" id="KW-1185">Reference proteome</keyword>
<reference evidence="2 3" key="1">
    <citation type="submission" date="2019-05" db="EMBL/GenBank/DDBJ databases">
        <title>The compact genome of Giardia muris reveals important steps in the evolution of intestinal protozoan parasites.</title>
        <authorList>
            <person name="Xu F."/>
            <person name="Jimenez-Gonzalez A."/>
            <person name="Einarsson E."/>
            <person name="Astvaldsson A."/>
            <person name="Peirasmaki D."/>
            <person name="Eckmann L."/>
            <person name="Andersson J.O."/>
            <person name="Svard S.G."/>
            <person name="Jerlstrom-Hultqvist J."/>
        </authorList>
    </citation>
    <scope>NUCLEOTIDE SEQUENCE [LARGE SCALE GENOMIC DNA]</scope>
    <source>
        <strain evidence="2 3">Roberts-Thomson</strain>
    </source>
</reference>
<protein>
    <submittedName>
        <fullName evidence="2">Uncharacterized protein</fullName>
    </submittedName>
</protein>
<proteinExistence type="predicted"/>
<dbReference type="VEuPathDB" id="GiardiaDB:GMRT_13542"/>
<dbReference type="Proteomes" id="UP000315496">
    <property type="component" value="Chromosome 1"/>
</dbReference>
<evidence type="ECO:0000313" key="2">
    <source>
        <dbReference type="EMBL" id="TNJ29962.1"/>
    </source>
</evidence>
<feature type="region of interest" description="Disordered" evidence="1">
    <location>
        <begin position="371"/>
        <end position="443"/>
    </location>
</feature>
<feature type="compositionally biased region" description="Basic residues" evidence="1">
    <location>
        <begin position="434"/>
        <end position="443"/>
    </location>
</feature>
<evidence type="ECO:0000313" key="3">
    <source>
        <dbReference type="Proteomes" id="UP000315496"/>
    </source>
</evidence>
<evidence type="ECO:0000256" key="1">
    <source>
        <dbReference type="SAM" id="MobiDB-lite"/>
    </source>
</evidence>
<feature type="compositionally biased region" description="Basic and acidic residues" evidence="1">
    <location>
        <begin position="395"/>
        <end position="416"/>
    </location>
</feature>